<keyword evidence="1" id="KW-0732">Signal</keyword>
<keyword evidence="3" id="KW-1185">Reference proteome</keyword>
<feature type="signal peptide" evidence="1">
    <location>
        <begin position="1"/>
        <end position="17"/>
    </location>
</feature>
<protein>
    <submittedName>
        <fullName evidence="2">Uncharacterized protein</fullName>
    </submittedName>
</protein>
<evidence type="ECO:0000313" key="2">
    <source>
        <dbReference type="EMBL" id="KIH61611.1"/>
    </source>
</evidence>
<feature type="chain" id="PRO_5002149593" evidence="1">
    <location>
        <begin position="18"/>
        <end position="117"/>
    </location>
</feature>
<gene>
    <name evidence="2" type="ORF">ANCDUO_08112</name>
</gene>
<dbReference type="AlphaFoldDB" id="A0A0C2GWU5"/>
<dbReference type="Proteomes" id="UP000054047">
    <property type="component" value="Unassembled WGS sequence"/>
</dbReference>
<dbReference type="PANTHER" id="PTHR35182:SF1">
    <property type="entry name" value="COLD-SHOCK PROTEIN-RELATED"/>
    <property type="match status" value="1"/>
</dbReference>
<organism evidence="2 3">
    <name type="scientific">Ancylostoma duodenale</name>
    <dbReference type="NCBI Taxonomy" id="51022"/>
    <lineage>
        <taxon>Eukaryota</taxon>
        <taxon>Metazoa</taxon>
        <taxon>Ecdysozoa</taxon>
        <taxon>Nematoda</taxon>
        <taxon>Chromadorea</taxon>
        <taxon>Rhabditida</taxon>
        <taxon>Rhabditina</taxon>
        <taxon>Rhabditomorpha</taxon>
        <taxon>Strongyloidea</taxon>
        <taxon>Ancylostomatidae</taxon>
        <taxon>Ancylostomatinae</taxon>
        <taxon>Ancylostoma</taxon>
    </lineage>
</organism>
<name>A0A0C2GWU5_9BILA</name>
<evidence type="ECO:0000256" key="1">
    <source>
        <dbReference type="SAM" id="SignalP"/>
    </source>
</evidence>
<accession>A0A0C2GWU5</accession>
<reference evidence="2 3" key="1">
    <citation type="submission" date="2013-12" db="EMBL/GenBank/DDBJ databases">
        <title>Draft genome of the parsitic nematode Ancylostoma duodenale.</title>
        <authorList>
            <person name="Mitreva M."/>
        </authorList>
    </citation>
    <scope>NUCLEOTIDE SEQUENCE [LARGE SCALE GENOMIC DNA]</scope>
    <source>
        <strain evidence="2 3">Zhejiang</strain>
    </source>
</reference>
<dbReference type="PANTHER" id="PTHR35182">
    <property type="entry name" value="PROTEIN CBG13762"/>
    <property type="match status" value="1"/>
</dbReference>
<dbReference type="EMBL" id="KN729966">
    <property type="protein sequence ID" value="KIH61611.1"/>
    <property type="molecule type" value="Genomic_DNA"/>
</dbReference>
<sequence length="117" mass="12865">MGSYVVLVSLMVSFTFAEVGIMRAKVGSRVVLSLGENVTKWMRVKDDGTKETVRYCGRRKTGPGCDQFINVKRKATAVPKSKVQVFPNGTLVFKKIRGSDGGTYYSPQSKPKVRGLS</sequence>
<evidence type="ECO:0000313" key="3">
    <source>
        <dbReference type="Proteomes" id="UP000054047"/>
    </source>
</evidence>
<dbReference type="OrthoDB" id="5888726at2759"/>
<proteinExistence type="predicted"/>